<dbReference type="EMBL" id="QMRA01000079">
    <property type="protein sequence ID" value="RLE53161.1"/>
    <property type="molecule type" value="Genomic_DNA"/>
</dbReference>
<keyword evidence="2" id="KW-0472">Membrane</keyword>
<feature type="transmembrane region" description="Helical" evidence="2">
    <location>
        <begin position="6"/>
        <end position="28"/>
    </location>
</feature>
<feature type="domain" description="ABC transporter substrate-binding protein PnrA-like" evidence="3">
    <location>
        <begin position="46"/>
        <end position="314"/>
    </location>
</feature>
<accession>A0A497F1H8</accession>
<dbReference type="CDD" id="cd19963">
    <property type="entry name" value="PBP1_BMP-like"/>
    <property type="match status" value="1"/>
</dbReference>
<evidence type="ECO:0000313" key="4">
    <source>
        <dbReference type="EMBL" id="RLE53161.1"/>
    </source>
</evidence>
<evidence type="ECO:0000256" key="2">
    <source>
        <dbReference type="SAM" id="Phobius"/>
    </source>
</evidence>
<keyword evidence="2" id="KW-1133">Transmembrane helix</keyword>
<keyword evidence="2" id="KW-0812">Transmembrane</keyword>
<sequence>MSAVKYGNLIAVAVIALIVGAAISYALIPPKVIEKEVPVEVERELKAAWIYVGPIGDLGWTHAHDVGRRYVENKFKWLKTTYVESVKAGEVEAVIDMLVEQGYTVIFTTSFEFMNPTIEAASKYPNVVFFHCSGYMRAPNVGTYFAEFYQLYYLNGLMAGALTKTNKVGYVAAHPIPEVIRHINAFALGVKEVNPNAEVHVVWIHEWYAPQLAREAAEALIAQGCDVLAFTEDSPTVVEVAQEHYNLGEPIYVFSHYSPMLSYGPDVCVSGQLVHWEKIYEDIIAKVYAGAYNTTNLENVDYWWMLREGAVELGADFGVPINPKFIPVLKEKVIDHPEFGEISVYDLVMRRLEQMSEPTVLFDPFTGPIYDQNGNLRVPAGQRACHDELWTMNWFVDNVVGTIPSGG</sequence>
<evidence type="ECO:0000256" key="1">
    <source>
        <dbReference type="ARBA" id="ARBA00022729"/>
    </source>
</evidence>
<evidence type="ECO:0000259" key="3">
    <source>
        <dbReference type="Pfam" id="PF02608"/>
    </source>
</evidence>
<dbReference type="AlphaFoldDB" id="A0A497F1H8"/>
<dbReference type="PANTHER" id="PTHR43208">
    <property type="entry name" value="ABC TRANSPORTER SUBSTRATE-BINDING PROTEIN"/>
    <property type="match status" value="1"/>
</dbReference>
<dbReference type="PANTHER" id="PTHR43208:SF1">
    <property type="entry name" value="ABC TRANSPORTER SUBSTRATE-BINDING PROTEIN"/>
    <property type="match status" value="1"/>
</dbReference>
<dbReference type="Gene3D" id="3.40.50.2300">
    <property type="match status" value="2"/>
</dbReference>
<proteinExistence type="predicted"/>
<protein>
    <submittedName>
        <fullName evidence="4">BMP family ABC transporter substrate-binding protein</fullName>
    </submittedName>
</protein>
<dbReference type="GO" id="GO:0005886">
    <property type="term" value="C:plasma membrane"/>
    <property type="evidence" value="ECO:0007669"/>
    <property type="project" value="InterPro"/>
</dbReference>
<gene>
    <name evidence="4" type="ORF">DRJ26_03715</name>
</gene>
<evidence type="ECO:0000313" key="5">
    <source>
        <dbReference type="Proteomes" id="UP000269499"/>
    </source>
</evidence>
<reference evidence="4 5" key="1">
    <citation type="submission" date="2018-06" db="EMBL/GenBank/DDBJ databases">
        <title>Extensive metabolic versatility and redundancy in microbially diverse, dynamic hydrothermal sediments.</title>
        <authorList>
            <person name="Dombrowski N."/>
            <person name="Teske A."/>
            <person name="Baker B.J."/>
        </authorList>
    </citation>
    <scope>NUCLEOTIDE SEQUENCE [LARGE SCALE GENOMIC DNA]</scope>
    <source>
        <strain evidence="4">B20_G2</strain>
    </source>
</reference>
<dbReference type="Proteomes" id="UP000269499">
    <property type="component" value="Unassembled WGS sequence"/>
</dbReference>
<name>A0A497F1H8_9CREN</name>
<keyword evidence="1" id="KW-0732">Signal</keyword>
<dbReference type="InterPro" id="IPR003760">
    <property type="entry name" value="PnrA-like"/>
</dbReference>
<dbReference type="Pfam" id="PF02608">
    <property type="entry name" value="Bmp"/>
    <property type="match status" value="1"/>
</dbReference>
<dbReference type="InterPro" id="IPR052910">
    <property type="entry name" value="ABC-Purine-Binding"/>
</dbReference>
<comment type="caution">
    <text evidence="4">The sequence shown here is derived from an EMBL/GenBank/DDBJ whole genome shotgun (WGS) entry which is preliminary data.</text>
</comment>
<organism evidence="4 5">
    <name type="scientific">Thermoproteota archaeon</name>
    <dbReference type="NCBI Taxonomy" id="2056631"/>
    <lineage>
        <taxon>Archaea</taxon>
        <taxon>Thermoproteota</taxon>
    </lineage>
</organism>